<dbReference type="Gene3D" id="3.50.50.60">
    <property type="entry name" value="FAD/NAD(P)-binding domain"/>
    <property type="match status" value="1"/>
</dbReference>
<organism evidence="11 12">
    <name type="scientific">Discina gigas</name>
    <dbReference type="NCBI Taxonomy" id="1032678"/>
    <lineage>
        <taxon>Eukaryota</taxon>
        <taxon>Fungi</taxon>
        <taxon>Dikarya</taxon>
        <taxon>Ascomycota</taxon>
        <taxon>Pezizomycotina</taxon>
        <taxon>Pezizomycetes</taxon>
        <taxon>Pezizales</taxon>
        <taxon>Discinaceae</taxon>
        <taxon>Discina</taxon>
    </lineage>
</organism>
<dbReference type="Gene3D" id="1.10.8.870">
    <property type="entry name" value="Alpha-glycerophosphate oxidase, cap domain"/>
    <property type="match status" value="1"/>
</dbReference>
<dbReference type="SUPFAM" id="SSF54373">
    <property type="entry name" value="FAD-linked reductases, C-terminal domain"/>
    <property type="match status" value="1"/>
</dbReference>
<evidence type="ECO:0000256" key="5">
    <source>
        <dbReference type="ARBA" id="ARBA00022827"/>
    </source>
</evidence>
<proteinExistence type="inferred from homology"/>
<dbReference type="PRINTS" id="PR01001">
    <property type="entry name" value="FADG3PDH"/>
</dbReference>
<comment type="similarity">
    <text evidence="2 7">Belongs to the FAD-dependent glycerol-3-phosphate dehydrogenase family.</text>
</comment>
<keyword evidence="12" id="KW-1185">Reference proteome</keyword>
<evidence type="ECO:0000313" key="11">
    <source>
        <dbReference type="EMBL" id="KAL0631974.1"/>
    </source>
</evidence>
<comment type="cofactor">
    <cofactor evidence="1 7">
        <name>FAD</name>
        <dbReference type="ChEBI" id="CHEBI:57692"/>
    </cofactor>
</comment>
<feature type="domain" description="Alpha-glycerophosphate oxidase C-terminal" evidence="10">
    <location>
        <begin position="504"/>
        <end position="631"/>
    </location>
</feature>
<dbReference type="InterPro" id="IPR031656">
    <property type="entry name" value="DAO_C"/>
</dbReference>
<name>A0ABR3G7Q0_9PEZI</name>
<evidence type="ECO:0000256" key="4">
    <source>
        <dbReference type="ARBA" id="ARBA00022630"/>
    </source>
</evidence>
<gene>
    <name evidence="11" type="primary">GUT2</name>
    <name evidence="11" type="ORF">Q9L58_009149</name>
</gene>
<keyword evidence="5" id="KW-0274">FAD</keyword>
<dbReference type="SUPFAM" id="SSF51905">
    <property type="entry name" value="FAD/NAD(P)-binding domain"/>
    <property type="match status" value="1"/>
</dbReference>
<comment type="catalytic activity">
    <reaction evidence="7">
        <text>a quinone + sn-glycerol 3-phosphate = dihydroxyacetone phosphate + a quinol</text>
        <dbReference type="Rhea" id="RHEA:18977"/>
        <dbReference type="ChEBI" id="CHEBI:24646"/>
        <dbReference type="ChEBI" id="CHEBI:57597"/>
        <dbReference type="ChEBI" id="CHEBI:57642"/>
        <dbReference type="ChEBI" id="CHEBI:132124"/>
        <dbReference type="EC" id="1.1.5.3"/>
    </reaction>
</comment>
<dbReference type="PANTHER" id="PTHR11985">
    <property type="entry name" value="GLYCEROL-3-PHOSPHATE DEHYDROGENASE"/>
    <property type="match status" value="1"/>
</dbReference>
<dbReference type="PROSITE" id="PS00978">
    <property type="entry name" value="FAD_G3PDH_2"/>
    <property type="match status" value="1"/>
</dbReference>
<evidence type="ECO:0000313" key="12">
    <source>
        <dbReference type="Proteomes" id="UP001447188"/>
    </source>
</evidence>
<dbReference type="GO" id="GO:0004368">
    <property type="term" value="F:glycerol-3-phosphate dehydrogenase (quinone) activity"/>
    <property type="evidence" value="ECO:0007669"/>
    <property type="project" value="UniProtKB-EC"/>
</dbReference>
<feature type="compositionally biased region" description="Pro residues" evidence="8">
    <location>
        <begin position="58"/>
        <end position="67"/>
    </location>
</feature>
<evidence type="ECO:0000259" key="10">
    <source>
        <dbReference type="Pfam" id="PF16901"/>
    </source>
</evidence>
<evidence type="ECO:0000256" key="2">
    <source>
        <dbReference type="ARBA" id="ARBA00007330"/>
    </source>
</evidence>
<dbReference type="InterPro" id="IPR000447">
    <property type="entry name" value="G3P_DH_FAD-dep"/>
</dbReference>
<feature type="domain" description="FAD dependent oxidoreductase" evidence="9">
    <location>
        <begin position="86"/>
        <end position="466"/>
    </location>
</feature>
<reference evidence="11 12" key="1">
    <citation type="submission" date="2024-02" db="EMBL/GenBank/DDBJ databases">
        <title>Discinaceae phylogenomics.</title>
        <authorList>
            <person name="Dirks A.C."/>
            <person name="James T.Y."/>
        </authorList>
    </citation>
    <scope>NUCLEOTIDE SEQUENCE [LARGE SCALE GENOMIC DNA]</scope>
    <source>
        <strain evidence="11 12">ACD0624</strain>
    </source>
</reference>
<dbReference type="Pfam" id="PF16901">
    <property type="entry name" value="DAO_C"/>
    <property type="match status" value="1"/>
</dbReference>
<keyword evidence="4 7" id="KW-0285">Flavoprotein</keyword>
<feature type="compositionally biased region" description="Polar residues" evidence="8">
    <location>
        <begin position="693"/>
        <end position="703"/>
    </location>
</feature>
<evidence type="ECO:0000256" key="1">
    <source>
        <dbReference type="ARBA" id="ARBA00001974"/>
    </source>
</evidence>
<feature type="region of interest" description="Disordered" evidence="8">
    <location>
        <begin position="46"/>
        <end position="67"/>
    </location>
</feature>
<sequence length="703" mass="76090">MAGARSTARSLVKPFLVLSTAGVGGYYGYKSLSSSRPAAHTYATARVDGSSGRANPAGRPPKFPPLPTRAEQIEKLKAGRNGGAYDLLVIGGGATGAGIALDAASRGLKVAVIERDDFSSGTSSKSTKLVHGGVRYLEKAVKELDYSQYQLVRESLKERAVFLTTAPHLSMSLPIMLPVYDWWKAPYYWAGTKCYDFLAGKENLESSYFLTRGKALEAFPMLKSDGLAGALVYYDGSHNDSRMNVGLALTSALYGATVVNHMEVSGLVKDPETGKITGIKVKDVLHEKKGGRLGFSRADQEEFFVEAKGVINATGPFTDSIRKLDTGEKTSEIVAPSSGVHIVLPGYYSPARMGLIDPHTSDGRVIFFLPWQGNTIAGTTDAPTAITPHPVPREEEIGWILNEVSRYLAPDINVRRGDVLAAWSGIRPLVKDPDAKNTESLVRNHLINVSNSGLMTIAGGKWTTYRQMAEEAVDEAIKKFDLKPGSSADLSAKSEGMVEIDGSCKTEYVKLIGAHGFSKTLFINLIQHFGVETEVAQHLAGAYGDRAWAVAALSAPTEKRFPVRGKRLSALYPFIDGEVRYAVRHEYAQTAVDVLARRTRLAFLNVQAALEALPSVIDIMSEELKWSKERKESEWSETVKFLESMGLPEKRLGVTRKEVEGGVVGKWGIDEKSFSRHAGPTDVASATAPGTPLDSSTVRNGGV</sequence>
<dbReference type="InterPro" id="IPR036188">
    <property type="entry name" value="FAD/NAD-bd_sf"/>
</dbReference>
<evidence type="ECO:0000259" key="9">
    <source>
        <dbReference type="Pfam" id="PF01266"/>
    </source>
</evidence>
<feature type="region of interest" description="Disordered" evidence="8">
    <location>
        <begin position="673"/>
        <end position="703"/>
    </location>
</feature>
<dbReference type="Proteomes" id="UP001447188">
    <property type="component" value="Unassembled WGS sequence"/>
</dbReference>
<protein>
    <recommendedName>
        <fullName evidence="3 7">Glycerol-3-phosphate dehydrogenase</fullName>
        <ecNumber evidence="3 7">1.1.5.3</ecNumber>
    </recommendedName>
</protein>
<comment type="caution">
    <text evidence="11">The sequence shown here is derived from an EMBL/GenBank/DDBJ whole genome shotgun (WGS) entry which is preliminary data.</text>
</comment>
<dbReference type="PROSITE" id="PS00977">
    <property type="entry name" value="FAD_G3PDH_1"/>
    <property type="match status" value="1"/>
</dbReference>
<dbReference type="InterPro" id="IPR006076">
    <property type="entry name" value="FAD-dep_OxRdtase"/>
</dbReference>
<evidence type="ECO:0000256" key="7">
    <source>
        <dbReference type="RuleBase" id="RU361217"/>
    </source>
</evidence>
<dbReference type="EMBL" id="JBBBZM010000196">
    <property type="protein sequence ID" value="KAL0631974.1"/>
    <property type="molecule type" value="Genomic_DNA"/>
</dbReference>
<dbReference type="PANTHER" id="PTHR11985:SF15">
    <property type="entry name" value="GLYCEROL-3-PHOSPHATE DEHYDROGENASE, MITOCHONDRIAL"/>
    <property type="match status" value="1"/>
</dbReference>
<accession>A0ABR3G7Q0</accession>
<dbReference type="InterPro" id="IPR038299">
    <property type="entry name" value="DAO_C_sf"/>
</dbReference>
<evidence type="ECO:0000256" key="8">
    <source>
        <dbReference type="SAM" id="MobiDB-lite"/>
    </source>
</evidence>
<evidence type="ECO:0000256" key="6">
    <source>
        <dbReference type="ARBA" id="ARBA00023002"/>
    </source>
</evidence>
<keyword evidence="6 7" id="KW-0560">Oxidoreductase</keyword>
<dbReference type="Pfam" id="PF01266">
    <property type="entry name" value="DAO"/>
    <property type="match status" value="1"/>
</dbReference>
<dbReference type="EC" id="1.1.5.3" evidence="3 7"/>
<evidence type="ECO:0000256" key="3">
    <source>
        <dbReference type="ARBA" id="ARBA00013029"/>
    </source>
</evidence>
<dbReference type="Gene3D" id="3.30.9.10">
    <property type="entry name" value="D-Amino Acid Oxidase, subunit A, domain 2"/>
    <property type="match status" value="1"/>
</dbReference>